<gene>
    <name evidence="3" type="ORF">C2845_PM18G06630</name>
</gene>
<comment type="caution">
    <text evidence="3">The sequence shown here is derived from an EMBL/GenBank/DDBJ whole genome shotgun (WGS) entry which is preliminary data.</text>
</comment>
<dbReference type="InterPro" id="IPR007321">
    <property type="entry name" value="Transposase_28"/>
</dbReference>
<accession>A0A3L6PGI1</accession>
<evidence type="ECO:0000313" key="4">
    <source>
        <dbReference type="Proteomes" id="UP000275267"/>
    </source>
</evidence>
<dbReference type="Proteomes" id="UP000275267">
    <property type="component" value="Unassembled WGS sequence"/>
</dbReference>
<feature type="region of interest" description="Disordered" evidence="1">
    <location>
        <begin position="184"/>
        <end position="219"/>
    </location>
</feature>
<keyword evidence="4" id="KW-1185">Reference proteome</keyword>
<dbReference type="Pfam" id="PF04195">
    <property type="entry name" value="Transposase_28"/>
    <property type="match status" value="1"/>
</dbReference>
<feature type="region of interest" description="Disordered" evidence="1">
    <location>
        <begin position="239"/>
        <end position="303"/>
    </location>
</feature>
<feature type="compositionally biased region" description="Low complexity" evidence="1">
    <location>
        <begin position="250"/>
        <end position="265"/>
    </location>
</feature>
<evidence type="ECO:0000313" key="3">
    <source>
        <dbReference type="EMBL" id="RLM57967.1"/>
    </source>
</evidence>
<proteinExistence type="predicted"/>
<protein>
    <submittedName>
        <fullName evidence="3">Retrotransposon protein</fullName>
    </submittedName>
</protein>
<name>A0A3L6PGI1_PANMI</name>
<organism evidence="3 4">
    <name type="scientific">Panicum miliaceum</name>
    <name type="common">Proso millet</name>
    <name type="synonym">Broomcorn millet</name>
    <dbReference type="NCBI Taxonomy" id="4540"/>
    <lineage>
        <taxon>Eukaryota</taxon>
        <taxon>Viridiplantae</taxon>
        <taxon>Streptophyta</taxon>
        <taxon>Embryophyta</taxon>
        <taxon>Tracheophyta</taxon>
        <taxon>Spermatophyta</taxon>
        <taxon>Magnoliopsida</taxon>
        <taxon>Liliopsida</taxon>
        <taxon>Poales</taxon>
        <taxon>Poaceae</taxon>
        <taxon>PACMAD clade</taxon>
        <taxon>Panicoideae</taxon>
        <taxon>Panicodae</taxon>
        <taxon>Paniceae</taxon>
        <taxon>Panicinae</taxon>
        <taxon>Panicum</taxon>
        <taxon>Panicum sect. Panicum</taxon>
    </lineage>
</organism>
<dbReference type="AlphaFoldDB" id="A0A3L6PGI1"/>
<sequence>MVHRVLVAAGATRAPKEGETSAHPEKDEVVVFHNVFTAGLRFPLDPMFMETLQSFDMFLYQLTPNSIARLNLYFLLAKTFCFKPSADDFTFVHWVHYQPKIIGVMRANDIECEAEAHSFCAKINANSMESWADDILGAESIGEYKAIFQKLGGTRTNRVFQALGIEAPRRVAALNHQAAEEKKLKKEKAQGATVADGTSTNAHLEKKKRKLGPKTSGPPKWTRIADILFGAYSLLKAKGDSEDTGDEEAGPLATPPLASALSSPSRPRVFGSGSSQLLALDVSDQEAEKDEDDGEHIDIVGSPVGGAKIHDLVVAEAIPSPRKAPSSS</sequence>
<feature type="compositionally biased region" description="Acidic residues" evidence="1">
    <location>
        <begin position="283"/>
        <end position="295"/>
    </location>
</feature>
<evidence type="ECO:0000256" key="1">
    <source>
        <dbReference type="SAM" id="MobiDB-lite"/>
    </source>
</evidence>
<dbReference type="OrthoDB" id="685425at2759"/>
<reference evidence="4" key="1">
    <citation type="journal article" date="2019" name="Nat. Commun.">
        <title>The genome of broomcorn millet.</title>
        <authorList>
            <person name="Zou C."/>
            <person name="Miki D."/>
            <person name="Li D."/>
            <person name="Tang Q."/>
            <person name="Xiao L."/>
            <person name="Rajput S."/>
            <person name="Deng P."/>
            <person name="Jia W."/>
            <person name="Huang R."/>
            <person name="Zhang M."/>
            <person name="Sun Y."/>
            <person name="Hu J."/>
            <person name="Fu X."/>
            <person name="Schnable P.S."/>
            <person name="Li F."/>
            <person name="Zhang H."/>
            <person name="Feng B."/>
            <person name="Zhu X."/>
            <person name="Liu R."/>
            <person name="Schnable J.C."/>
            <person name="Zhu J.-K."/>
            <person name="Zhang H."/>
        </authorList>
    </citation>
    <scope>NUCLEOTIDE SEQUENCE [LARGE SCALE GENOMIC DNA]</scope>
</reference>
<feature type="domain" description="Transposase (putative) gypsy type" evidence="2">
    <location>
        <begin position="30"/>
        <end position="81"/>
    </location>
</feature>
<evidence type="ECO:0000259" key="2">
    <source>
        <dbReference type="Pfam" id="PF04195"/>
    </source>
</evidence>
<dbReference type="EMBL" id="PQIB02000017">
    <property type="protein sequence ID" value="RLM57967.1"/>
    <property type="molecule type" value="Genomic_DNA"/>
</dbReference>